<name>A0A0L0FVH4_9EUKA</name>
<evidence type="ECO:0000313" key="13">
    <source>
        <dbReference type="EMBL" id="KNC80624.1"/>
    </source>
</evidence>
<evidence type="ECO:0000256" key="3">
    <source>
        <dbReference type="ARBA" id="ARBA00005597"/>
    </source>
</evidence>
<dbReference type="GeneID" id="25907519"/>
<sequence>MLIRLEVENFKSYRGKQTLGPFLNFTAVIGPNGAGKSNLMDAISFVLGVRSQHLRASHLKNLVNGAGTAAGADKAYVRAVYREEGADKDTLFYRSVQQNGTSEYRYNNKVVTQEVYMQRLKDINIISKARNFLVFQGDVESLASKQPKDLTLLFEQISGSGAMKPDYENAQVEKEKAEEELKDFYQRRKGINSEKKQFKEQKDEADKFQKLTNNRDQIEVQYFLFQLWDIQRQMKGSLNMANLLGKDVEIAKAEQTKAEEQERSRRRALAKEQSQLVKFDDQIRDKNRELKKVRPKRTKILQQLEHCKKKIEEERAHLQQAERDVSKQEATVDKLERDIKDIARRKNKYEAEITGEGGSADITLATAQLEQYNKLKSTSKNQTMALQSKIDEVQRTMRIATENLSREEGKLSQFCKTRDAQESRAKNFELRREKLAAQMKEQEVKVLELTDQVTAHSKTHSRDSTKLENARAQLTKIDGQLREAKADKNESERDRKFLECLEEMKRLFPGVKGRLMDLCSPTHKRFNAAITVVMGKNMDAIVVDTVETAKSCMQYLKVQKGGVATFIPLQTIEGKPVDERLRNLGGTKRPVVDVIKYSADITRAIEFACGAAIVCDTLQEAKALCFGKGRASKHKCVTIDGTLIRRSGVMTGGLTGVESRAAKWEQKAIDELKRERIQYQRDVTALQSSVPSVERSLDEAKSQLAAAKQRLSQFQQDMEITTMNINKLSAKVEEKEITQIEDEINKYSQAAAKAKEKVTVLERERDAVVDQVFAEFCASVGINNIRDYEGTEIKVQRERARKLLEFDSHISRLQSSLEFEKSRLVSSQVRIAKKAIAALQEEFGLLETQSITLSESMTAIEEKLATLINDQNQFKTKVDEIDVSVRELKKQVNSASDHLNSAQQKMASKLNDLKQARSKRRSLLMACLVEEIEIPLKKGKMENVALAGMNTSADDTMDVDERDVSVSEDVLTDAGIEINFDELSDEIRSLEDPSDVASVMAQYTEKLKKIASKIDNMAPNMKAVEKLDGVRKRLKAIEVEFDAARERAEKADSQFRAMQKKRFQLFDKAYTHISGQIDTIYKELTRNVKSRAPGGTAYLTLESNEEPYLYGIKYNTMPPSKRFRDMEQLSGGEKTVAALALLFAIHSFRPSPFFIMDEIDAALDAVNVHKVATYIKQRSGDFQCIVISLKDSFYDKADGIVGIYRDKALEASNSLTLDLRPYDDTIPSQG</sequence>
<keyword evidence="7 11" id="KW-0175">Coiled coil</keyword>
<feature type="coiled-coil region" evidence="11">
    <location>
        <begin position="662"/>
        <end position="771"/>
    </location>
</feature>
<evidence type="ECO:0000256" key="2">
    <source>
        <dbReference type="ARBA" id="ARBA00004286"/>
    </source>
</evidence>
<dbReference type="Proteomes" id="UP000054560">
    <property type="component" value="Unassembled WGS sequence"/>
</dbReference>
<feature type="domain" description="SMC hinge" evidence="12">
    <location>
        <begin position="509"/>
        <end position="625"/>
    </location>
</feature>
<dbReference type="Gene3D" id="1.20.1060.20">
    <property type="match status" value="1"/>
</dbReference>
<feature type="coiled-coil region" evidence="11">
    <location>
        <begin position="1027"/>
        <end position="1061"/>
    </location>
</feature>
<evidence type="ECO:0000256" key="8">
    <source>
        <dbReference type="ARBA" id="ARBA00023242"/>
    </source>
</evidence>
<dbReference type="InterPro" id="IPR024704">
    <property type="entry name" value="SMC"/>
</dbReference>
<dbReference type="InterPro" id="IPR010935">
    <property type="entry name" value="SMC_hinge"/>
</dbReference>
<dbReference type="RefSeq" id="XP_014154526.1">
    <property type="nucleotide sequence ID" value="XM_014299051.1"/>
</dbReference>
<dbReference type="GO" id="GO:0008278">
    <property type="term" value="C:cohesin complex"/>
    <property type="evidence" value="ECO:0007669"/>
    <property type="project" value="InterPro"/>
</dbReference>
<comment type="similarity">
    <text evidence="3">Belongs to the SMC family. SMC1 subfamily.</text>
</comment>
<feature type="coiled-coil region" evidence="11">
    <location>
        <begin position="167"/>
        <end position="211"/>
    </location>
</feature>
<dbReference type="SUPFAM" id="SSF75553">
    <property type="entry name" value="Smc hinge domain"/>
    <property type="match status" value="1"/>
</dbReference>
<evidence type="ECO:0000256" key="4">
    <source>
        <dbReference type="ARBA" id="ARBA00022454"/>
    </source>
</evidence>
<keyword evidence="6" id="KW-0498">Mitosis</keyword>
<evidence type="ECO:0000256" key="5">
    <source>
        <dbReference type="ARBA" id="ARBA00022618"/>
    </source>
</evidence>
<evidence type="ECO:0000313" key="14">
    <source>
        <dbReference type="Proteomes" id="UP000054560"/>
    </source>
</evidence>
<keyword evidence="14" id="KW-1185">Reference proteome</keyword>
<evidence type="ECO:0000259" key="12">
    <source>
        <dbReference type="SMART" id="SM00968"/>
    </source>
</evidence>
<organism evidence="13 14">
    <name type="scientific">Sphaeroforma arctica JP610</name>
    <dbReference type="NCBI Taxonomy" id="667725"/>
    <lineage>
        <taxon>Eukaryota</taxon>
        <taxon>Ichthyosporea</taxon>
        <taxon>Ichthyophonida</taxon>
        <taxon>Sphaeroforma</taxon>
    </lineage>
</organism>
<dbReference type="GO" id="GO:0005524">
    <property type="term" value="F:ATP binding"/>
    <property type="evidence" value="ECO:0007669"/>
    <property type="project" value="InterPro"/>
</dbReference>
<keyword evidence="5" id="KW-0132">Cell division</keyword>
<reference evidence="13 14" key="1">
    <citation type="submission" date="2011-02" db="EMBL/GenBank/DDBJ databases">
        <title>The Genome Sequence of Sphaeroforma arctica JP610.</title>
        <authorList>
            <consortium name="The Broad Institute Genome Sequencing Platform"/>
            <person name="Russ C."/>
            <person name="Cuomo C."/>
            <person name="Young S.K."/>
            <person name="Zeng Q."/>
            <person name="Gargeya S."/>
            <person name="Alvarado L."/>
            <person name="Berlin A."/>
            <person name="Chapman S.B."/>
            <person name="Chen Z."/>
            <person name="Freedman E."/>
            <person name="Gellesch M."/>
            <person name="Goldberg J."/>
            <person name="Griggs A."/>
            <person name="Gujja S."/>
            <person name="Heilman E."/>
            <person name="Heiman D."/>
            <person name="Howarth C."/>
            <person name="Mehta T."/>
            <person name="Neiman D."/>
            <person name="Pearson M."/>
            <person name="Roberts A."/>
            <person name="Saif S."/>
            <person name="Shea T."/>
            <person name="Shenoy N."/>
            <person name="Sisk P."/>
            <person name="Stolte C."/>
            <person name="Sykes S."/>
            <person name="White J."/>
            <person name="Yandava C."/>
            <person name="Burger G."/>
            <person name="Gray M.W."/>
            <person name="Holland P.W.H."/>
            <person name="King N."/>
            <person name="Lang F.B.F."/>
            <person name="Roger A.J."/>
            <person name="Ruiz-Trillo I."/>
            <person name="Haas B."/>
            <person name="Nusbaum C."/>
            <person name="Birren B."/>
        </authorList>
    </citation>
    <scope>NUCLEOTIDE SEQUENCE [LARGE SCALE GENOMIC DNA]</scope>
    <source>
        <strain evidence="13 14">JP610</strain>
    </source>
</reference>
<keyword evidence="9" id="KW-0131">Cell cycle</keyword>
<evidence type="ECO:0000256" key="7">
    <source>
        <dbReference type="ARBA" id="ARBA00023054"/>
    </source>
</evidence>
<keyword evidence="4" id="KW-0158">Chromosome</keyword>
<dbReference type="PIRSF" id="PIRSF005719">
    <property type="entry name" value="SMC"/>
    <property type="match status" value="1"/>
</dbReference>
<evidence type="ECO:0000256" key="11">
    <source>
        <dbReference type="SAM" id="Coils"/>
    </source>
</evidence>
<dbReference type="GO" id="GO:0005634">
    <property type="term" value="C:nucleus"/>
    <property type="evidence" value="ECO:0007669"/>
    <property type="project" value="UniProtKB-SubCell"/>
</dbReference>
<dbReference type="InterPro" id="IPR036277">
    <property type="entry name" value="SMC_hinge_sf"/>
</dbReference>
<dbReference type="PANTHER" id="PTHR18937:SF12">
    <property type="entry name" value="STRUCTURAL MAINTENANCE OF CHROMOSOMES PROTEIN"/>
    <property type="match status" value="1"/>
</dbReference>
<evidence type="ECO:0000256" key="10">
    <source>
        <dbReference type="PIRNR" id="PIRNR005719"/>
    </source>
</evidence>
<proteinExistence type="inferred from homology"/>
<dbReference type="EMBL" id="KQ242127">
    <property type="protein sequence ID" value="KNC80624.1"/>
    <property type="molecule type" value="Genomic_DNA"/>
</dbReference>
<dbReference type="STRING" id="667725.A0A0L0FVH4"/>
<dbReference type="Gene3D" id="3.40.50.300">
    <property type="entry name" value="P-loop containing nucleotide triphosphate hydrolases"/>
    <property type="match status" value="2"/>
</dbReference>
<dbReference type="OrthoDB" id="5575062at2759"/>
<evidence type="ECO:0000256" key="6">
    <source>
        <dbReference type="ARBA" id="ARBA00022776"/>
    </source>
</evidence>
<dbReference type="eggNOG" id="KOG0018">
    <property type="taxonomic scope" value="Eukaryota"/>
</dbReference>
<dbReference type="GO" id="GO:0051301">
    <property type="term" value="P:cell division"/>
    <property type="evidence" value="ECO:0007669"/>
    <property type="project" value="UniProtKB-KW"/>
</dbReference>
<dbReference type="Pfam" id="PF06470">
    <property type="entry name" value="SMC_hinge"/>
    <property type="match status" value="1"/>
</dbReference>
<evidence type="ECO:0000256" key="1">
    <source>
        <dbReference type="ARBA" id="ARBA00004123"/>
    </source>
</evidence>
<dbReference type="Pfam" id="PF02463">
    <property type="entry name" value="SMC_N"/>
    <property type="match status" value="1"/>
</dbReference>
<dbReference type="PANTHER" id="PTHR18937">
    <property type="entry name" value="STRUCTURAL MAINTENANCE OF CHROMOSOMES SMC FAMILY MEMBER"/>
    <property type="match status" value="1"/>
</dbReference>
<comment type="subcellular location">
    <subcellularLocation>
        <location evidence="2">Chromosome</location>
    </subcellularLocation>
    <subcellularLocation>
        <location evidence="1 10">Nucleus</location>
    </subcellularLocation>
</comment>
<dbReference type="CDD" id="cd03275">
    <property type="entry name" value="ABC_SMC1_euk"/>
    <property type="match status" value="1"/>
</dbReference>
<dbReference type="GO" id="GO:0003677">
    <property type="term" value="F:DNA binding"/>
    <property type="evidence" value="ECO:0007669"/>
    <property type="project" value="TreeGrafter"/>
</dbReference>
<protein>
    <recommendedName>
        <fullName evidence="10">Structural maintenance of chromosomes protein</fullName>
    </recommendedName>
</protein>
<feature type="coiled-coil region" evidence="11">
    <location>
        <begin position="251"/>
        <end position="352"/>
    </location>
</feature>
<dbReference type="GO" id="GO:0016887">
    <property type="term" value="F:ATP hydrolysis activity"/>
    <property type="evidence" value="ECO:0007669"/>
    <property type="project" value="InterPro"/>
</dbReference>
<accession>A0A0L0FVH4</accession>
<feature type="coiled-coil region" evidence="11">
    <location>
        <begin position="390"/>
        <end position="501"/>
    </location>
</feature>
<dbReference type="SMART" id="SM00968">
    <property type="entry name" value="SMC_hinge"/>
    <property type="match status" value="1"/>
</dbReference>
<dbReference type="InterPro" id="IPR027417">
    <property type="entry name" value="P-loop_NTPase"/>
</dbReference>
<dbReference type="AlphaFoldDB" id="A0A0L0FVH4"/>
<dbReference type="InterPro" id="IPR028468">
    <property type="entry name" value="Smc1_ABC"/>
</dbReference>
<keyword evidence="8 10" id="KW-0539">Nucleus</keyword>
<evidence type="ECO:0000256" key="9">
    <source>
        <dbReference type="ARBA" id="ARBA00023306"/>
    </source>
</evidence>
<dbReference type="GO" id="GO:0007062">
    <property type="term" value="P:sister chromatid cohesion"/>
    <property type="evidence" value="ECO:0007669"/>
    <property type="project" value="InterPro"/>
</dbReference>
<dbReference type="SUPFAM" id="SSF52540">
    <property type="entry name" value="P-loop containing nucleoside triphosphate hydrolases"/>
    <property type="match status" value="2"/>
</dbReference>
<dbReference type="Gene3D" id="3.30.70.1620">
    <property type="match status" value="1"/>
</dbReference>
<gene>
    <name evidence="13" type="ORF">SARC_07015</name>
</gene>
<dbReference type="InterPro" id="IPR003395">
    <property type="entry name" value="RecF/RecN/SMC_N"/>
</dbReference>
<feature type="coiled-coil region" evidence="11">
    <location>
        <begin position="885"/>
        <end position="919"/>
    </location>
</feature>